<dbReference type="Proteomes" id="UP000613401">
    <property type="component" value="Unassembled WGS sequence"/>
</dbReference>
<evidence type="ECO:0000313" key="8">
    <source>
        <dbReference type="EMBL" id="KAF3799252.1"/>
    </source>
</evidence>
<name>A0A8H4C8N0_COLGL</name>
<feature type="transmembrane region" description="Helical" evidence="7">
    <location>
        <begin position="171"/>
        <end position="191"/>
    </location>
</feature>
<comment type="subcellular location">
    <subcellularLocation>
        <location evidence="1">Membrane</location>
        <topology evidence="1">Multi-pass membrane protein</topology>
    </subcellularLocation>
</comment>
<dbReference type="SUPFAM" id="SSF103473">
    <property type="entry name" value="MFS general substrate transporter"/>
    <property type="match status" value="1"/>
</dbReference>
<feature type="transmembrane region" description="Helical" evidence="7">
    <location>
        <begin position="225"/>
        <end position="244"/>
    </location>
</feature>
<dbReference type="InterPro" id="IPR011701">
    <property type="entry name" value="MFS"/>
</dbReference>
<evidence type="ECO:0000256" key="2">
    <source>
        <dbReference type="ARBA" id="ARBA00022448"/>
    </source>
</evidence>
<reference evidence="8" key="2">
    <citation type="submission" date="2020-03" db="EMBL/GenBank/DDBJ databases">
        <authorList>
            <person name="Fu F.-F."/>
            <person name="Chen J."/>
        </authorList>
    </citation>
    <scope>NUCLEOTIDE SEQUENCE</scope>
    <source>
        <strain evidence="8">Lc1</strain>
    </source>
</reference>
<organism evidence="8 9">
    <name type="scientific">Colletotrichum gloeosporioides</name>
    <name type="common">Anthracnose fungus</name>
    <name type="synonym">Glomerella cingulata</name>
    <dbReference type="NCBI Taxonomy" id="474922"/>
    <lineage>
        <taxon>Eukaryota</taxon>
        <taxon>Fungi</taxon>
        <taxon>Dikarya</taxon>
        <taxon>Ascomycota</taxon>
        <taxon>Pezizomycotina</taxon>
        <taxon>Sordariomycetes</taxon>
        <taxon>Hypocreomycetidae</taxon>
        <taxon>Glomerellales</taxon>
        <taxon>Glomerellaceae</taxon>
        <taxon>Colletotrichum</taxon>
        <taxon>Colletotrichum gloeosporioides species complex</taxon>
    </lineage>
</organism>
<reference evidence="8" key="1">
    <citation type="journal article" date="2020" name="Phytopathology">
        <title>Genome sequence and comparative analysis of Colletotrichum gloeosporioides isolated from Liriodendron leaves.</title>
        <authorList>
            <person name="Fu F.F."/>
            <person name="Hao Z."/>
            <person name="Wang P."/>
            <person name="Lu Y."/>
            <person name="Xue L.J."/>
            <person name="Wei G."/>
            <person name="Tian Y."/>
            <person name="Baishi H."/>
            <person name="Xu H."/>
            <person name="Shi J."/>
            <person name="Cheng T."/>
            <person name="Wang G."/>
            <person name="Yi Y."/>
            <person name="Chen J."/>
        </authorList>
    </citation>
    <scope>NUCLEOTIDE SEQUENCE</scope>
    <source>
        <strain evidence="8">Lc1</strain>
    </source>
</reference>
<evidence type="ECO:0000256" key="3">
    <source>
        <dbReference type="ARBA" id="ARBA00022692"/>
    </source>
</evidence>
<evidence type="ECO:0000256" key="5">
    <source>
        <dbReference type="ARBA" id="ARBA00023136"/>
    </source>
</evidence>
<dbReference type="Pfam" id="PF07690">
    <property type="entry name" value="MFS_1"/>
    <property type="match status" value="1"/>
</dbReference>
<evidence type="ECO:0000256" key="6">
    <source>
        <dbReference type="SAM" id="MobiDB-lite"/>
    </source>
</evidence>
<feature type="transmembrane region" description="Helical" evidence="7">
    <location>
        <begin position="395"/>
        <end position="417"/>
    </location>
</feature>
<feature type="compositionally biased region" description="Basic and acidic residues" evidence="6">
    <location>
        <begin position="18"/>
        <end position="28"/>
    </location>
</feature>
<dbReference type="GeneID" id="69008461"/>
<dbReference type="Gene3D" id="1.20.1250.20">
    <property type="entry name" value="MFS general substrate transporter like domains"/>
    <property type="match status" value="1"/>
</dbReference>
<comment type="caution">
    <text evidence="8">The sequence shown here is derived from an EMBL/GenBank/DDBJ whole genome shotgun (WGS) entry which is preliminary data.</text>
</comment>
<keyword evidence="9" id="KW-1185">Reference proteome</keyword>
<feature type="region of interest" description="Disordered" evidence="6">
    <location>
        <begin position="1"/>
        <end position="38"/>
    </location>
</feature>
<keyword evidence="3 7" id="KW-0812">Transmembrane</keyword>
<protein>
    <submittedName>
        <fullName evidence="8">Vitamin H transporter</fullName>
    </submittedName>
</protein>
<feature type="transmembrane region" description="Helical" evidence="7">
    <location>
        <begin position="327"/>
        <end position="346"/>
    </location>
</feature>
<feature type="transmembrane region" description="Helical" evidence="7">
    <location>
        <begin position="135"/>
        <end position="164"/>
    </location>
</feature>
<feature type="transmembrane region" description="Helical" evidence="7">
    <location>
        <begin position="68"/>
        <end position="95"/>
    </location>
</feature>
<accession>A0A8H4C8N0</accession>
<keyword evidence="5 7" id="KW-0472">Membrane</keyword>
<feature type="transmembrane region" description="Helical" evidence="7">
    <location>
        <begin position="256"/>
        <end position="278"/>
    </location>
</feature>
<evidence type="ECO:0000256" key="4">
    <source>
        <dbReference type="ARBA" id="ARBA00022989"/>
    </source>
</evidence>
<dbReference type="InterPro" id="IPR036259">
    <property type="entry name" value="MFS_trans_sf"/>
</dbReference>
<evidence type="ECO:0000313" key="9">
    <source>
        <dbReference type="Proteomes" id="UP000613401"/>
    </source>
</evidence>
<keyword evidence="2" id="KW-0813">Transport</keyword>
<evidence type="ECO:0000256" key="1">
    <source>
        <dbReference type="ARBA" id="ARBA00004141"/>
    </source>
</evidence>
<dbReference type="GO" id="GO:0016020">
    <property type="term" value="C:membrane"/>
    <property type="evidence" value="ECO:0007669"/>
    <property type="project" value="UniProtKB-SubCell"/>
</dbReference>
<dbReference type="AlphaFoldDB" id="A0A8H4C8N0"/>
<sequence>MADKQSYGVDITANCRPENARDEDRQGDTDGPLGEHQSNRNFSKKSFFAWFDSNDGPLERRVILKLDFFILTYAFVGFWVCSQSSSALSGLGFLLTITKDFVHRQRHTYQCVHQWYARRQDLELFGNELVQLGSIFSVGYCVYVVFIPFYKSLLCGILIATLLVTKYPAQYVIPTSMTIWGVFTLLCYRANSFAELAGYRFLVGFLEGGFLGYRGDELVRRAGIFYVSSGVGTMTTGLLSSRIYQSLDGALGHPGWRWMYIVASIMTFPIAAWGAITFPGTPRDGKRWYFTDEEFAMAKQRMILEGRFDPKGLSLSWLSVKRFLGRWHFWVLVPWNVMWLMGYESMVTGSPTLWLRSNEQYSVAQVNNFTAISPSIGILFILGFSWTIDKGGQKAIAPLIGSVSLLHFISKFAWIVYDHTSFGFKWFAVAISYIEVSLSPINYSLANLACAGDAEERAFVVSSMLAISTAFGTWVPIVAFPTVEAPRFFRGYVMEAVMQVTYFSWTCFVVWYSARDRRRKQNAEGPTGDSST</sequence>
<feature type="transmembrane region" description="Helical" evidence="7">
    <location>
        <begin position="423"/>
        <end position="446"/>
    </location>
</feature>
<gene>
    <name evidence="8" type="ORF">GCG54_00001292</name>
</gene>
<evidence type="ECO:0000256" key="7">
    <source>
        <dbReference type="SAM" id="Phobius"/>
    </source>
</evidence>
<dbReference type="EMBL" id="WVTB01000085">
    <property type="protein sequence ID" value="KAF3799252.1"/>
    <property type="molecule type" value="Genomic_DNA"/>
</dbReference>
<dbReference type="PANTHER" id="PTHR43791">
    <property type="entry name" value="PERMEASE-RELATED"/>
    <property type="match status" value="1"/>
</dbReference>
<proteinExistence type="predicted"/>
<feature type="transmembrane region" description="Helical" evidence="7">
    <location>
        <begin position="458"/>
        <end position="480"/>
    </location>
</feature>
<feature type="transmembrane region" description="Helical" evidence="7">
    <location>
        <begin position="492"/>
        <end position="512"/>
    </location>
</feature>
<dbReference type="RefSeq" id="XP_045258412.1">
    <property type="nucleotide sequence ID" value="XM_045401410.1"/>
</dbReference>
<dbReference type="GO" id="GO:0022857">
    <property type="term" value="F:transmembrane transporter activity"/>
    <property type="evidence" value="ECO:0007669"/>
    <property type="project" value="InterPro"/>
</dbReference>
<dbReference type="PANTHER" id="PTHR43791:SF15">
    <property type="entry name" value="TRANSPORTER SEO1-RELATED"/>
    <property type="match status" value="1"/>
</dbReference>
<feature type="transmembrane region" description="Helical" evidence="7">
    <location>
        <begin position="366"/>
        <end position="388"/>
    </location>
</feature>
<keyword evidence="4 7" id="KW-1133">Transmembrane helix</keyword>